<protein>
    <recommendedName>
        <fullName evidence="2">protein-tyrosine-phosphatase</fullName>
        <ecNumber evidence="2">3.1.3.48</ecNumber>
    </recommendedName>
</protein>
<evidence type="ECO:0000259" key="18">
    <source>
        <dbReference type="PROSITE" id="PS50853"/>
    </source>
</evidence>
<feature type="domain" description="Fibronectin type-III" evidence="18">
    <location>
        <begin position="2609"/>
        <end position="2703"/>
    </location>
</feature>
<evidence type="ECO:0000256" key="11">
    <source>
        <dbReference type="ARBA" id="ARBA00025789"/>
    </source>
</evidence>
<dbReference type="SMART" id="SM00060">
    <property type="entry name" value="FN3"/>
    <property type="match status" value="27"/>
</dbReference>
<dbReference type="EC" id="3.1.3.48" evidence="2"/>
<feature type="compositionally biased region" description="Low complexity" evidence="13">
    <location>
        <begin position="491"/>
        <end position="553"/>
    </location>
</feature>
<evidence type="ECO:0000256" key="12">
    <source>
        <dbReference type="ARBA" id="ARBA00051722"/>
    </source>
</evidence>
<evidence type="ECO:0000256" key="10">
    <source>
        <dbReference type="ARBA" id="ARBA00023180"/>
    </source>
</evidence>
<dbReference type="CDD" id="cd14617">
    <property type="entry name" value="R-PTPc-B"/>
    <property type="match status" value="1"/>
</dbReference>
<feature type="chain" id="PRO_5044887177" description="protein-tyrosine-phosphatase" evidence="15">
    <location>
        <begin position="19"/>
        <end position="3539"/>
    </location>
</feature>
<feature type="domain" description="Fibronectin type-III" evidence="18">
    <location>
        <begin position="2072"/>
        <end position="2160"/>
    </location>
</feature>
<keyword evidence="10" id="KW-0325">Glycoprotein</keyword>
<dbReference type="PROSITE" id="PS50853">
    <property type="entry name" value="FN3"/>
    <property type="match status" value="19"/>
</dbReference>
<keyword evidence="6" id="KW-0378">Hydrolase</keyword>
<dbReference type="InterPro" id="IPR029021">
    <property type="entry name" value="Prot-tyrosine_phosphatase-like"/>
</dbReference>
<dbReference type="SMART" id="SM00404">
    <property type="entry name" value="PTPc_motif"/>
    <property type="match status" value="1"/>
</dbReference>
<keyword evidence="3 14" id="KW-0812">Transmembrane</keyword>
<dbReference type="FunFam" id="3.90.190.10:FF:000009">
    <property type="entry name" value="Receptor-type tyrosine-protein phosphatase beta"/>
    <property type="match status" value="1"/>
</dbReference>
<evidence type="ECO:0000256" key="5">
    <source>
        <dbReference type="ARBA" id="ARBA00022737"/>
    </source>
</evidence>
<feature type="domain" description="Fibronectin type-III" evidence="18">
    <location>
        <begin position="877"/>
        <end position="966"/>
    </location>
</feature>
<dbReference type="SUPFAM" id="SSF52799">
    <property type="entry name" value="(Phosphotyrosine protein) phosphatases II"/>
    <property type="match status" value="1"/>
</dbReference>
<keyword evidence="7" id="KW-0904">Protein phosphatase</keyword>
<dbReference type="PROSITE" id="PS50056">
    <property type="entry name" value="TYR_PHOSPHATASE_2"/>
    <property type="match status" value="1"/>
</dbReference>
<comment type="subcellular location">
    <subcellularLocation>
        <location evidence="1">Membrane</location>
        <topology evidence="1">Single-pass type I membrane protein</topology>
    </subcellularLocation>
</comment>
<feature type="domain" description="Fibronectin type-III" evidence="18">
    <location>
        <begin position="2880"/>
        <end position="2974"/>
    </location>
</feature>
<feature type="domain" description="Fibronectin type-III" evidence="18">
    <location>
        <begin position="692"/>
        <end position="779"/>
    </location>
</feature>
<dbReference type="Pfam" id="PF18861">
    <property type="entry name" value="PTP_tm"/>
    <property type="match status" value="1"/>
</dbReference>
<feature type="region of interest" description="Disordered" evidence="13">
    <location>
        <begin position="448"/>
        <end position="574"/>
    </location>
</feature>
<evidence type="ECO:0000256" key="15">
    <source>
        <dbReference type="SAM" id="SignalP"/>
    </source>
</evidence>
<keyword evidence="20" id="KW-1185">Reference proteome</keyword>
<feature type="compositionally biased region" description="Low complexity" evidence="13">
    <location>
        <begin position="448"/>
        <end position="464"/>
    </location>
</feature>
<feature type="domain" description="Fibronectin type-III" evidence="18">
    <location>
        <begin position="2786"/>
        <end position="2879"/>
    </location>
</feature>
<dbReference type="FunFam" id="2.60.40.10:FF:000369">
    <property type="entry name" value="Protein tyrosine phosphatase, receptor type B"/>
    <property type="match status" value="12"/>
</dbReference>
<accession>A0ABD0WBI6</accession>
<gene>
    <name evidence="19" type="ORF">UPYG_G00269930</name>
</gene>
<evidence type="ECO:0000256" key="2">
    <source>
        <dbReference type="ARBA" id="ARBA00013064"/>
    </source>
</evidence>
<dbReference type="Pfam" id="PF24562">
    <property type="entry name" value="CysR_MRC2_N"/>
    <property type="match status" value="1"/>
</dbReference>
<name>A0ABD0WBI6_UMBPY</name>
<dbReference type="Proteomes" id="UP001557470">
    <property type="component" value="Unassembled WGS sequence"/>
</dbReference>
<feature type="domain" description="Tyrosine-protein phosphatase" evidence="16">
    <location>
        <begin position="3245"/>
        <end position="3505"/>
    </location>
</feature>
<dbReference type="EMBL" id="JAGEUA010000008">
    <property type="protein sequence ID" value="KAL0968665.1"/>
    <property type="molecule type" value="Genomic_DNA"/>
</dbReference>
<feature type="domain" description="Fibronectin type-III" evidence="18">
    <location>
        <begin position="1154"/>
        <end position="1246"/>
    </location>
</feature>
<evidence type="ECO:0000313" key="19">
    <source>
        <dbReference type="EMBL" id="KAL0968665.1"/>
    </source>
</evidence>
<evidence type="ECO:0000256" key="13">
    <source>
        <dbReference type="SAM" id="MobiDB-lite"/>
    </source>
</evidence>
<dbReference type="InterPro" id="IPR036116">
    <property type="entry name" value="FN3_sf"/>
</dbReference>
<evidence type="ECO:0000256" key="14">
    <source>
        <dbReference type="SAM" id="Phobius"/>
    </source>
</evidence>
<feature type="domain" description="Fibronectin type-III" evidence="18">
    <location>
        <begin position="2422"/>
        <end position="2523"/>
    </location>
</feature>
<feature type="transmembrane region" description="Helical" evidence="14">
    <location>
        <begin position="3164"/>
        <end position="3183"/>
    </location>
</feature>
<feature type="domain" description="Fibronectin type-III" evidence="18">
    <location>
        <begin position="967"/>
        <end position="1059"/>
    </location>
</feature>
<dbReference type="InterPro" id="IPR035992">
    <property type="entry name" value="Ricin_B-like_lectins"/>
</dbReference>
<evidence type="ECO:0000256" key="9">
    <source>
        <dbReference type="ARBA" id="ARBA00023136"/>
    </source>
</evidence>
<feature type="domain" description="Fibronectin type-III" evidence="18">
    <location>
        <begin position="1625"/>
        <end position="1714"/>
    </location>
</feature>
<dbReference type="SUPFAM" id="SSF49265">
    <property type="entry name" value="Fibronectin type III"/>
    <property type="match status" value="23"/>
</dbReference>
<evidence type="ECO:0000256" key="3">
    <source>
        <dbReference type="ARBA" id="ARBA00022692"/>
    </source>
</evidence>
<evidence type="ECO:0000313" key="20">
    <source>
        <dbReference type="Proteomes" id="UP001557470"/>
    </source>
</evidence>
<feature type="domain" description="Fibronectin type-III" evidence="18">
    <location>
        <begin position="1528"/>
        <end position="1620"/>
    </location>
</feature>
<feature type="domain" description="Fibronectin type-III" evidence="18">
    <location>
        <begin position="1064"/>
        <end position="1153"/>
    </location>
</feature>
<comment type="catalytic activity">
    <reaction evidence="12">
        <text>O-phospho-L-tyrosyl-[protein] + H2O = L-tyrosyl-[protein] + phosphate</text>
        <dbReference type="Rhea" id="RHEA:10684"/>
        <dbReference type="Rhea" id="RHEA-COMP:10136"/>
        <dbReference type="Rhea" id="RHEA-COMP:20101"/>
        <dbReference type="ChEBI" id="CHEBI:15377"/>
        <dbReference type="ChEBI" id="CHEBI:43474"/>
        <dbReference type="ChEBI" id="CHEBI:46858"/>
        <dbReference type="ChEBI" id="CHEBI:61978"/>
        <dbReference type="EC" id="3.1.3.48"/>
    </reaction>
</comment>
<reference evidence="19 20" key="1">
    <citation type="submission" date="2024-06" db="EMBL/GenBank/DDBJ databases">
        <authorList>
            <person name="Pan Q."/>
            <person name="Wen M."/>
            <person name="Jouanno E."/>
            <person name="Zahm M."/>
            <person name="Klopp C."/>
            <person name="Cabau C."/>
            <person name="Louis A."/>
            <person name="Berthelot C."/>
            <person name="Parey E."/>
            <person name="Roest Crollius H."/>
            <person name="Montfort J."/>
            <person name="Robinson-Rechavi M."/>
            <person name="Bouchez O."/>
            <person name="Lampietro C."/>
            <person name="Lopez Roques C."/>
            <person name="Donnadieu C."/>
            <person name="Postlethwait J."/>
            <person name="Bobe J."/>
            <person name="Verreycken H."/>
            <person name="Guiguen Y."/>
        </authorList>
    </citation>
    <scope>NUCLEOTIDE SEQUENCE [LARGE SCALE GENOMIC DNA]</scope>
    <source>
        <strain evidence="19">Up_M1</strain>
        <tissue evidence="19">Testis</tissue>
    </source>
</reference>
<feature type="domain" description="Fibronectin type-III" evidence="18">
    <location>
        <begin position="1982"/>
        <end position="2071"/>
    </location>
</feature>
<dbReference type="InterPro" id="IPR000772">
    <property type="entry name" value="Ricin_B_lectin"/>
</dbReference>
<dbReference type="InterPro" id="IPR013783">
    <property type="entry name" value="Ig-like_fold"/>
</dbReference>
<evidence type="ECO:0000259" key="17">
    <source>
        <dbReference type="PROSITE" id="PS50056"/>
    </source>
</evidence>
<dbReference type="PROSITE" id="PS50055">
    <property type="entry name" value="TYR_PHOSPHATASE_PTP"/>
    <property type="match status" value="1"/>
</dbReference>
<dbReference type="Gene3D" id="2.60.40.10">
    <property type="entry name" value="Immunoglobulins"/>
    <property type="match status" value="24"/>
</dbReference>
<dbReference type="PANTHER" id="PTHR46957">
    <property type="entry name" value="CYTOKINE RECEPTOR"/>
    <property type="match status" value="1"/>
</dbReference>
<keyword evidence="5" id="KW-0677">Repeat</keyword>
<feature type="domain" description="Fibronectin type-III" evidence="18">
    <location>
        <begin position="780"/>
        <end position="872"/>
    </location>
</feature>
<proteinExistence type="inferred from homology"/>
<evidence type="ECO:0000256" key="4">
    <source>
        <dbReference type="ARBA" id="ARBA00022729"/>
    </source>
</evidence>
<evidence type="ECO:0000256" key="1">
    <source>
        <dbReference type="ARBA" id="ARBA00004479"/>
    </source>
</evidence>
<feature type="domain" description="Tyrosine specific protein phosphatases" evidence="17">
    <location>
        <begin position="3420"/>
        <end position="3496"/>
    </location>
</feature>
<feature type="domain" description="Fibronectin type-III" evidence="18">
    <location>
        <begin position="1715"/>
        <end position="1807"/>
    </location>
</feature>
<keyword evidence="8 14" id="KW-1133">Transmembrane helix</keyword>
<comment type="caution">
    <text evidence="19">The sequence shown here is derived from an EMBL/GenBank/DDBJ whole genome shotgun (WGS) entry which is preliminary data.</text>
</comment>
<keyword evidence="4 15" id="KW-0732">Signal</keyword>
<feature type="domain" description="Fibronectin type-III" evidence="18">
    <location>
        <begin position="1341"/>
        <end position="1433"/>
    </location>
</feature>
<evidence type="ECO:0000256" key="8">
    <source>
        <dbReference type="ARBA" id="ARBA00022989"/>
    </source>
</evidence>
<feature type="domain" description="Fibronectin type-III" evidence="18">
    <location>
        <begin position="1251"/>
        <end position="1340"/>
    </location>
</feature>
<feature type="domain" description="Fibronectin type-III" evidence="18">
    <location>
        <begin position="2161"/>
        <end position="2255"/>
    </location>
</feature>
<sequence>MDTLVVFVLILRVSSTNGFLIVHTTEKLCLTTIKTTVSLGKCNYTSPNQQWKWTNNMKLIHTQSSNCLWANPNSTIPNHARFASVSNCESAPAWKCYDKRGTFGLAGQPMYLKKQGVRVVIRNGQKYSNWSKYEEVDSGGRQVKTDLCYSKGSTTISTTSTYSSTLKPAEYNSSIRAIKMDPITIVNMDPITIVNTHSSSNTLRTHSRTTRHLSTLGATISHPNRVSIFNELGGKTLSMHSKSIKTSTKIPATMSLIPSSISVTVTTSGAARKYSHSAISSSPAWSTTDSAISKTVSTVTENAFLNTRIEAKTTSVNQTTSSSSTPHVDKLVSTAAGTSMVVSSTISSVPNTSAKADSLVTSAAVTFDAEVKTSVSFPTPVSTTDLTARTTPAGNAAFSTTRSVAPSKTVVTSTRLRSTLPTATPTTAAIAWTNNNKSPFTAELISATASPTKTSTPTTTSSVPPTKPSGLPLTSSSIMSPAKPLNNIGRPATSTAPPASSLTPPTMTPVTPTAAKTPPTTTTNPSTSTRTTHTMTTSKTTAPPQTTIATPTMTAPPPSTTATPTTTNPPPTTTAWTTTTDLTTSPQAETTEAIKCSFNLTETSTSTDSITLKLKTQREACKYAFFSEANRSVTTDCNHYGEYGNVHICDIRNLEPGTLHHIEVISTTDGERINVSVQTDPVGPSRLDVVTEPAQVAQYNSPGQDSLFVSWPPSHGRVDWYDITLQDDKTGTRHSTRVMGTAATQSGFTSLIPGTVYVLRLVATAGNKTALPVLTTAVTAPSPISGLDLSASSSSLDVSWQPGPGRRERFRLLLRDQQGGLVRNVTLKSSVTSHTLDNLVPGTLYTVTMVTEAEGLQNSISKQAVTDPVGPSRLDVVPEPAQVAQYNSPGQDSLLVSWPPSHGRVDWYDLTLQDNKTGTRRSTRVMGNAATQSGFTSLIPGTVYVLRLVATAGNKTALPVLATAVTAPSPISGLHLSASSSSLDVSWQPGPGRRERFRVLLREQQGGLVRNVTLKSSVTSHTLDNLVPGTLYTVTVVTEAEGLQNPISKQAVTDPVGPLRLDVVPEPAQVAQYNSPGQDSLFVSWPRSHGRVDWYDLTLQDNKTGTRRSTRVMGTAATQSGFTSLIPGTVYTLRLVATVGNKTTLPVLATAVTAPSPISGLHLSASSSSLDVSWQPGPGRREHFRVLLRDQQGGLVRNVTLKSSVTSHTLDNLVPGTLYTVTMVTEAEGLQNSISKQAVTDPVGPSRLDVVPEPAQVAQYNSPGQDSLLVSWPPSHGRVDWYDLTLQDNKTGTSRSTRVMGTAATQSGFTNLIPGTVYVLRLEATAGNKTALPVLATAVTAPSAISGLNLSASSSSLDVSWQPGPGRREHFRVLLREQQGGVVRNVTLKSSVTSHTLDNLVPGTLYTVTVVTEAEGLQNSISKQAVTDPVGPPRLDVVPEPAQVAQYNSPGQDSLFVSWPPSHGRVDWYDLTLQDNKTGTRRSTRVMGTAATQSGFTSLIPGTVYVLRLVATAGNKTALPVLTTAVTAPSPISGLHLSASSSFLDVSWQPGPGRREHFRVLLRDQQGGLVRNITLKSSVTSHTLDNLVPGTLYTVTVVTEAEGLQNSISKEAITDPVGPPRLDVVPEPAQVAQYNRPGQDSLFVSWPPSHGRVDWYDLTLQDDKTGTRRSTRVMGTAATQSGFTSLIPGTVYVLRLVATAGNKTALPVLATAATAPSPISGLHLLASSSSLDVSWQPGPGRREHFRVLLRDQQGGLVRNVTLKSSVTSHTLDNLVPGTLYTVTVVTEAAGLQNSISKQAITVAAAVSDLLLENNGSLDSLRASWVTARGIVDAYIVSLETPGSASQERILPPNATEVIFSGLTPGHSYQVSVRSKVGEQVTDAVSTGRTVPDRVSQLSMKGLSDGSMLKVTWSPPKGEWENYCIILLNGTVALVNETVSRLVRQYSFPGAQLGLEPGRLYTAQVIVRSGLFVNTAHCQGRLAPLPVQQLAVRHSDVTTLSVVWSHPAGVWDGYTVILRQGGSVVAQRTLSHEARECTINTLTPGSQYDITVTTNSGDLNSSASVTGRTTPAQVTGLRVTNGGSTDSLQTQWEQPTGGLDSYRVLLIHDSSVIKNESAPATTTTYSFLSLKPGTLYRVVVTTVRMGLASRQSVADGRTVPAAVGEVTVSNNGRLDFLSVSWRPASGDVDSYLVTLRDHQRTVHTLVVSKSSPECSFNSLVSGRLYNISITSRSGVYQNHTMVQERTQPSSVQNPTAIHSGRDDYLKVYWEHAAGDFDYYQVAIKHNNIFHQNKTVAKSLTECVFNGLVPGRLYTVIVSTWSGKYETSLSTDGRTFPATVRSLALAGQGTEDLRVTWLAARGDVDHYEVQLLFNDMKVFPPLTLGSSVGECVLSSLTPGRLYKIHVSTFSGPNQRAQFIEGRTVPSKVKNIHVSNNGQSSSLKISWTPGQGDVDSYSVTLSLGGPEGRQLETRAVPKHQNQLGFSSLQPGQLYGVTVRSISGNLLNNNTASGRTVPSTVTGLQADNKHSTCSIVVSWQEARGVADGYSLQLLDDRGHLVTNSSETSSGSTPLQHRFDGLTPGKSYRVLVQTTSGGVHSEGVTADARTRPAAVSDLSTQGNSTSTLSFQWSPPEGEFEGYDLYLYNGDDTLYDRRSGQPSTVQITFQGLRPGAPYRMVVLTRSGEQTNDSAIWARTVPAAVTSLQARSGNQSEVLWVSWERAVGDVSGYLLSLYNPDSSQQAEEICGPDSTQHVFTALIPGRLYQVVIFTRSAELSNRAAALGRTAPRPPTSMSFGGVTNTSVELTWTGPAGNEYDDFDLQWSPRDQLSVFNPYHTRTSGSRILKGLYPGRLYNFSLRTVSGAIGGGGSPAYSLPIQKNIRTKPERVQYLHCRPQNSTSISCSWAPPEADFDSYTIECLLWDTRTLVYSRRTRRDSTQYHIAQLEPHKRYIVSVKAISDSMTSEAAEDSVVTMIDRPPLPSPSTRVNNRAALVTKNSIFFKFNCSWFSDVNGAVKFFTVVVTETDDSENVQPEQRHPLPSYQDYSYNMSIRAYQTDYFPSRCTEGPGDTGTQSYDINLGTGMDDLGGTCDHLPAQGSERDLETHRPQKSFCDGPLKPKTSYRISVRAFTQLFEDDQNRQTPPLYRDTYLSLPLVTEAEPLSGVIEGISAGMFLIAMVMGVTVLLICRQKARKVSVQERPAVRMSMRRERPTSGVHNGVRGNRRISSPIKIMNFDSHYSKLQADSNYLLSEEYEDLKDVGRNQPLDTALLPENRGKNRYNNILPYDSTRVKLSYVDDDPCSDYINASYIPGNNFRREYIATQGPLPGTKDDFWKMVWEQNVHNIVMVTQCVEKGRVKCDHYWPFDHDPLYYGDLIVQMLSESVLPEWTIREFKICSEDQLNCSRVVRQFHYTVWPDHGVPETTQSLIQFVRTVRDYINRTPGSGATVAHCSAGVGRTGTFVVLDRILQQLDSKDTVDIYGAVFDLRLHRSHMVQTECQYAYLHQCVRDVLRARKLRNEQENLLYPIYENVNPDAQRDVVYARR</sequence>
<feature type="signal peptide" evidence="15">
    <location>
        <begin position="1"/>
        <end position="18"/>
    </location>
</feature>
<comment type="similarity">
    <text evidence="11">Belongs to the protein-tyrosine phosphatase family. Receptor class 3 subfamily.</text>
</comment>
<dbReference type="InterPro" id="IPR050713">
    <property type="entry name" value="RTP_Phos/Ushers"/>
</dbReference>
<dbReference type="Pfam" id="PF00041">
    <property type="entry name" value="fn3"/>
    <property type="match status" value="23"/>
</dbReference>
<dbReference type="InterPro" id="IPR000242">
    <property type="entry name" value="PTP_cat"/>
</dbReference>
<dbReference type="InterPro" id="IPR041201">
    <property type="entry name" value="PTPRJ_TM"/>
</dbReference>
<dbReference type="InterPro" id="IPR000387">
    <property type="entry name" value="Tyr_Pase_dom"/>
</dbReference>
<dbReference type="GO" id="GO:0016020">
    <property type="term" value="C:membrane"/>
    <property type="evidence" value="ECO:0007669"/>
    <property type="project" value="UniProtKB-SubCell"/>
</dbReference>
<dbReference type="CDD" id="cd00063">
    <property type="entry name" value="FN3"/>
    <property type="match status" value="13"/>
</dbReference>
<evidence type="ECO:0000256" key="6">
    <source>
        <dbReference type="ARBA" id="ARBA00022801"/>
    </source>
</evidence>
<dbReference type="SUPFAM" id="SSF50370">
    <property type="entry name" value="Ricin B-like lectins"/>
    <property type="match status" value="1"/>
</dbReference>
<evidence type="ECO:0000256" key="7">
    <source>
        <dbReference type="ARBA" id="ARBA00022912"/>
    </source>
</evidence>
<dbReference type="GO" id="GO:0004725">
    <property type="term" value="F:protein tyrosine phosphatase activity"/>
    <property type="evidence" value="ECO:0007669"/>
    <property type="project" value="UniProtKB-EC"/>
</dbReference>
<dbReference type="Gene3D" id="3.90.190.10">
    <property type="entry name" value="Protein tyrosine phosphatase superfamily"/>
    <property type="match status" value="1"/>
</dbReference>
<dbReference type="Pfam" id="PF00102">
    <property type="entry name" value="Y_phosphatase"/>
    <property type="match status" value="1"/>
</dbReference>
<dbReference type="PANTHER" id="PTHR46957:SF2">
    <property type="entry name" value="RECEPTOR-TYPE TYROSINE-PROTEIN PHOSPHATASE BETA"/>
    <property type="match status" value="1"/>
</dbReference>
<keyword evidence="9 14" id="KW-0472">Membrane</keyword>
<dbReference type="PROSITE" id="PS50231">
    <property type="entry name" value="RICIN_B_LECTIN"/>
    <property type="match status" value="1"/>
</dbReference>
<dbReference type="SMART" id="SM00194">
    <property type="entry name" value="PTPc"/>
    <property type="match status" value="1"/>
</dbReference>
<dbReference type="Gene3D" id="2.80.10.50">
    <property type="match status" value="1"/>
</dbReference>
<dbReference type="InterPro" id="IPR003595">
    <property type="entry name" value="Tyr_Pase_cat"/>
</dbReference>
<feature type="domain" description="Fibronectin type-III" evidence="18">
    <location>
        <begin position="1438"/>
        <end position="1527"/>
    </location>
</feature>
<dbReference type="PRINTS" id="PR00700">
    <property type="entry name" value="PRTYPHPHTASE"/>
</dbReference>
<organism evidence="19 20">
    <name type="scientific">Umbra pygmaea</name>
    <name type="common">Eastern mudminnow</name>
    <dbReference type="NCBI Taxonomy" id="75934"/>
    <lineage>
        <taxon>Eukaryota</taxon>
        <taxon>Metazoa</taxon>
        <taxon>Chordata</taxon>
        <taxon>Craniata</taxon>
        <taxon>Vertebrata</taxon>
        <taxon>Euteleostomi</taxon>
        <taxon>Actinopterygii</taxon>
        <taxon>Neopterygii</taxon>
        <taxon>Teleostei</taxon>
        <taxon>Protacanthopterygii</taxon>
        <taxon>Esociformes</taxon>
        <taxon>Umbridae</taxon>
        <taxon>Umbra</taxon>
    </lineage>
</organism>
<evidence type="ECO:0000259" key="16">
    <source>
        <dbReference type="PROSITE" id="PS50055"/>
    </source>
</evidence>
<dbReference type="InterPro" id="IPR003961">
    <property type="entry name" value="FN3_dom"/>
</dbReference>
<dbReference type="GO" id="GO:0032502">
    <property type="term" value="P:developmental process"/>
    <property type="evidence" value="ECO:0007669"/>
    <property type="project" value="UniProtKB-ARBA"/>
</dbReference>